<keyword evidence="4" id="KW-1133">Transmembrane helix</keyword>
<evidence type="ECO:0000256" key="1">
    <source>
        <dbReference type="ARBA" id="ARBA00006739"/>
    </source>
</evidence>
<proteinExistence type="inferred from homology"/>
<keyword evidence="3" id="KW-0808">Transferase</keyword>
<evidence type="ECO:0000259" key="5">
    <source>
        <dbReference type="Pfam" id="PF00535"/>
    </source>
</evidence>
<feature type="transmembrane region" description="Helical" evidence="4">
    <location>
        <begin position="313"/>
        <end position="336"/>
    </location>
</feature>
<evidence type="ECO:0000256" key="4">
    <source>
        <dbReference type="SAM" id="Phobius"/>
    </source>
</evidence>
<name>A0ABS3E2E5_9GAMM</name>
<evidence type="ECO:0000256" key="2">
    <source>
        <dbReference type="ARBA" id="ARBA00022676"/>
    </source>
</evidence>
<accession>A0ABS3E2E5</accession>
<dbReference type="SUPFAM" id="SSF53448">
    <property type="entry name" value="Nucleotide-diphospho-sugar transferases"/>
    <property type="match status" value="1"/>
</dbReference>
<protein>
    <submittedName>
        <fullName evidence="6">Glycosyltransferase</fullName>
    </submittedName>
</protein>
<dbReference type="Pfam" id="PF00535">
    <property type="entry name" value="Glycos_transf_2"/>
    <property type="match status" value="1"/>
</dbReference>
<feature type="domain" description="Glycosyltransferase 2-like" evidence="5">
    <location>
        <begin position="7"/>
        <end position="144"/>
    </location>
</feature>
<evidence type="ECO:0000313" key="7">
    <source>
        <dbReference type="Proteomes" id="UP000664293"/>
    </source>
</evidence>
<dbReference type="InterPro" id="IPR029044">
    <property type="entry name" value="Nucleotide-diphossugar_trans"/>
</dbReference>
<feature type="transmembrane region" description="Helical" evidence="4">
    <location>
        <begin position="280"/>
        <end position="301"/>
    </location>
</feature>
<keyword evidence="2" id="KW-0328">Glycosyltransferase</keyword>
<dbReference type="Gene3D" id="3.90.550.10">
    <property type="entry name" value="Spore Coat Polysaccharide Biosynthesis Protein SpsA, Chain A"/>
    <property type="match status" value="1"/>
</dbReference>
<evidence type="ECO:0000256" key="3">
    <source>
        <dbReference type="ARBA" id="ARBA00022679"/>
    </source>
</evidence>
<gene>
    <name evidence="6" type="ORF">JF535_01265</name>
</gene>
<keyword evidence="4" id="KW-0472">Membrane</keyword>
<comment type="caution">
    <text evidence="6">The sequence shown here is derived from an EMBL/GenBank/DDBJ whole genome shotgun (WGS) entry which is preliminary data.</text>
</comment>
<comment type="similarity">
    <text evidence="1">Belongs to the glycosyltransferase 2 family.</text>
</comment>
<organism evidence="6 7">
    <name type="scientific">Microbulbifer salipaludis</name>
    <dbReference type="NCBI Taxonomy" id="187980"/>
    <lineage>
        <taxon>Bacteria</taxon>
        <taxon>Pseudomonadati</taxon>
        <taxon>Pseudomonadota</taxon>
        <taxon>Gammaproteobacteria</taxon>
        <taxon>Cellvibrionales</taxon>
        <taxon>Microbulbiferaceae</taxon>
        <taxon>Microbulbifer</taxon>
    </lineage>
</organism>
<keyword evidence="7" id="KW-1185">Reference proteome</keyword>
<dbReference type="PANTHER" id="PTHR43179:SF12">
    <property type="entry name" value="GALACTOFURANOSYLTRANSFERASE GLFT2"/>
    <property type="match status" value="1"/>
</dbReference>
<keyword evidence="4" id="KW-0812">Transmembrane</keyword>
<reference evidence="6 7" key="1">
    <citation type="submission" date="2020-12" db="EMBL/GenBank/DDBJ databases">
        <title>Oil enriched cultivation method for isolating marine PHA-producing bacteria.</title>
        <authorList>
            <person name="Zheng W."/>
            <person name="Yu S."/>
            <person name="Huang Y."/>
        </authorList>
    </citation>
    <scope>NUCLEOTIDE SEQUENCE [LARGE SCALE GENOMIC DNA]</scope>
    <source>
        <strain evidence="6 7">SN0-2</strain>
    </source>
</reference>
<dbReference type="PANTHER" id="PTHR43179">
    <property type="entry name" value="RHAMNOSYLTRANSFERASE WBBL"/>
    <property type="match status" value="1"/>
</dbReference>
<sequence length="350" mass="39458">MLALGFVVIGRNEGERLRRCLESILEQSIALRREMLGSESDSDESVSDLILTPIVYVDSGSDDGSVDCAKNLGCDVVQLAATRPFTAARARNAGLERLIEISPAVEFVQFIDGDCSLQPGWLSKAIAFSSVNPEAAIVCGRRREVYPQKTVYNALCDIEWDTPIGESNACGGDFFARRIAIESVQAFNSDMIAGEEPEMCFRLRKENWRIWRIDCEMTSHDAAMTSFRQFWLRNVRAGFAYAERCAMHATKKRPYCVREISSIFFWAFLIPVAALTLAPAFAPISILILMAYPAIVIRIFLRRIKLRNSIRRSFVYSMFTLLAKFPQFLGATKYFFTQLAGRKAAIIEYK</sequence>
<dbReference type="EMBL" id="JAEKJR010000001">
    <property type="protein sequence ID" value="MBN8429468.1"/>
    <property type="molecule type" value="Genomic_DNA"/>
</dbReference>
<evidence type="ECO:0000313" key="6">
    <source>
        <dbReference type="EMBL" id="MBN8429468.1"/>
    </source>
</evidence>
<dbReference type="Proteomes" id="UP000664293">
    <property type="component" value="Unassembled WGS sequence"/>
</dbReference>
<dbReference type="InterPro" id="IPR001173">
    <property type="entry name" value="Glyco_trans_2-like"/>
</dbReference>